<dbReference type="EMBL" id="VSRR010001012">
    <property type="protein sequence ID" value="MPC21750.1"/>
    <property type="molecule type" value="Genomic_DNA"/>
</dbReference>
<sequence>MTRAGRKATSTPSATFCFFSQSRMLCTSSSFTCNSITTVSGAMMPYEAQNSLAAHLPLPFRRILRCQEEKAGGEVMLGGARGLWQ</sequence>
<gene>
    <name evidence="1" type="ORF">E2C01_014746</name>
</gene>
<dbReference type="Proteomes" id="UP000324222">
    <property type="component" value="Unassembled WGS sequence"/>
</dbReference>
<name>A0A5B7DJX4_PORTR</name>
<keyword evidence="2" id="KW-1185">Reference proteome</keyword>
<proteinExistence type="predicted"/>
<protein>
    <submittedName>
        <fullName evidence="1">Uncharacterized protein</fullName>
    </submittedName>
</protein>
<organism evidence="1 2">
    <name type="scientific">Portunus trituberculatus</name>
    <name type="common">Swimming crab</name>
    <name type="synonym">Neptunus trituberculatus</name>
    <dbReference type="NCBI Taxonomy" id="210409"/>
    <lineage>
        <taxon>Eukaryota</taxon>
        <taxon>Metazoa</taxon>
        <taxon>Ecdysozoa</taxon>
        <taxon>Arthropoda</taxon>
        <taxon>Crustacea</taxon>
        <taxon>Multicrustacea</taxon>
        <taxon>Malacostraca</taxon>
        <taxon>Eumalacostraca</taxon>
        <taxon>Eucarida</taxon>
        <taxon>Decapoda</taxon>
        <taxon>Pleocyemata</taxon>
        <taxon>Brachyura</taxon>
        <taxon>Eubrachyura</taxon>
        <taxon>Portunoidea</taxon>
        <taxon>Portunidae</taxon>
        <taxon>Portuninae</taxon>
        <taxon>Portunus</taxon>
    </lineage>
</organism>
<dbReference type="AlphaFoldDB" id="A0A5B7DJX4"/>
<evidence type="ECO:0000313" key="1">
    <source>
        <dbReference type="EMBL" id="MPC21750.1"/>
    </source>
</evidence>
<reference evidence="1 2" key="1">
    <citation type="submission" date="2019-05" db="EMBL/GenBank/DDBJ databases">
        <title>Another draft genome of Portunus trituberculatus and its Hox gene families provides insights of decapod evolution.</title>
        <authorList>
            <person name="Jeong J.-H."/>
            <person name="Song I."/>
            <person name="Kim S."/>
            <person name="Choi T."/>
            <person name="Kim D."/>
            <person name="Ryu S."/>
            <person name="Kim W."/>
        </authorList>
    </citation>
    <scope>NUCLEOTIDE SEQUENCE [LARGE SCALE GENOMIC DNA]</scope>
    <source>
        <tissue evidence="1">Muscle</tissue>
    </source>
</reference>
<comment type="caution">
    <text evidence="1">The sequence shown here is derived from an EMBL/GenBank/DDBJ whole genome shotgun (WGS) entry which is preliminary data.</text>
</comment>
<evidence type="ECO:0000313" key="2">
    <source>
        <dbReference type="Proteomes" id="UP000324222"/>
    </source>
</evidence>
<accession>A0A5B7DJX4</accession>